<evidence type="ECO:0000259" key="7">
    <source>
        <dbReference type="PROSITE" id="PS50893"/>
    </source>
</evidence>
<name>I3UAA2_ADVKW</name>
<sequence length="628" mass="69485">MIEFENVNKWYDKYHALVDVTETVARGEVVVVCGPSGSGKSTLIRTINRLEPIQAGHIRVNGQDIHDKSIDLNAFRSGIGFVFQQFNLFPHLSALENCTLAPMHLRGLSAKAAREKALSLLDRVGLAHKADAMPDALSGGQQQRVAIARALAMEPPLMLFDEPTSSLDPEMVGEVLLVMRDLARDGMTMVCVTHEMGFAREVADRILFMDAGKMLERATPDDFFNRPQHPRLPSFSPIYARLSPGRYNSGLPGHDDNWNNLALAPAVAIAVVCELPGAGSSTIHSIKTMTYTSAPHAALPIIDVSALITDSSPKALQTVADHIRNACRAHGFFYVSGHGVQMPLIQRLDALSRQFFALDVQEKMRWRMALGGRAWRGYFPLGGELTSGRPDWKEGLYLGTELADDHPLVQAGTPVHGRNLFPDIPDLRQTILQYMEAVTALGHALMRGIALSLALPADYFARRYTADPLILFRIFNYPTQEVPKDMDVQWGVGEHTDYGLLTILLQDQIGGLQVKTPGGWVDATPVPGTFICNIGDMLERMTGGWYRSTAHRVIRNTSGHDRLSFPLFFDPNYFAQVQPIEGLPAVPDPDDSASRWDKANVHAFNGIYGDYLLNKVSRVFPQLRQEVL</sequence>
<dbReference type="InterPro" id="IPR017871">
    <property type="entry name" value="ABC_transporter-like_CS"/>
</dbReference>
<keyword evidence="6" id="KW-0067">ATP-binding</keyword>
<evidence type="ECO:0000256" key="4">
    <source>
        <dbReference type="ARBA" id="ARBA00022723"/>
    </source>
</evidence>
<dbReference type="GO" id="GO:0046872">
    <property type="term" value="F:metal ion binding"/>
    <property type="evidence" value="ECO:0007669"/>
    <property type="project" value="UniProtKB-KW"/>
</dbReference>
<keyword evidence="4" id="KW-0479">Metal-binding</keyword>
<dbReference type="EMBL" id="CP003555">
    <property type="protein sequence ID" value="AFK61940.1"/>
    <property type="molecule type" value="Genomic_DNA"/>
</dbReference>
<dbReference type="KEGG" id="aka:TKWG_07615"/>
<organism evidence="9 10">
    <name type="scientific">Advenella kashmirensis (strain DSM 17095 / LMG 22695 / WT001)</name>
    <name type="common">Tetrathiobacter kashmirensis</name>
    <dbReference type="NCBI Taxonomy" id="1036672"/>
    <lineage>
        <taxon>Bacteria</taxon>
        <taxon>Pseudomonadati</taxon>
        <taxon>Pseudomonadota</taxon>
        <taxon>Betaproteobacteria</taxon>
        <taxon>Burkholderiales</taxon>
        <taxon>Alcaligenaceae</taxon>
    </lineage>
</organism>
<dbReference type="SUPFAM" id="SSF52540">
    <property type="entry name" value="P-loop containing nucleoside triphosphate hydrolases"/>
    <property type="match status" value="1"/>
</dbReference>
<feature type="domain" description="Fe2OG dioxygenase" evidence="8">
    <location>
        <begin position="465"/>
        <end position="571"/>
    </location>
</feature>
<dbReference type="Gene3D" id="2.60.120.330">
    <property type="entry name" value="B-lactam Antibiotic, Isopenicillin N Synthase, Chain"/>
    <property type="match status" value="1"/>
</dbReference>
<protein>
    <submittedName>
        <fullName evidence="9">Putative iron/ascorbate oxidoreductase</fullName>
    </submittedName>
</protein>
<dbReference type="STRING" id="1036672.TKWG_07615"/>
<keyword evidence="2" id="KW-0813">Transport</keyword>
<feature type="domain" description="ABC transporter" evidence="7">
    <location>
        <begin position="2"/>
        <end position="236"/>
    </location>
</feature>
<dbReference type="FunFam" id="3.40.50.300:FF:000020">
    <property type="entry name" value="Amino acid ABC transporter ATP-binding component"/>
    <property type="match status" value="1"/>
</dbReference>
<dbReference type="Pfam" id="PF00005">
    <property type="entry name" value="ABC_tran"/>
    <property type="match status" value="1"/>
</dbReference>
<reference evidence="9 10" key="1">
    <citation type="journal article" date="2011" name="J. Bacteriol.">
        <title>Whole-genome shotgun sequencing of the sulfur-oxidizing chemoautotroph Tetrathiobacter kashmirensis.</title>
        <authorList>
            <person name="Ghosh W."/>
            <person name="George A."/>
            <person name="Agarwal A."/>
            <person name="Raj P."/>
            <person name="Alam M."/>
            <person name="Pyne P."/>
            <person name="Das Gupta S.K."/>
        </authorList>
    </citation>
    <scope>NUCLEOTIDE SEQUENCE [LARGE SCALE GENOMIC DNA]</scope>
    <source>
        <strain evidence="9 10">WT001</strain>
    </source>
</reference>
<dbReference type="InterPro" id="IPR026992">
    <property type="entry name" value="DIOX_N"/>
</dbReference>
<evidence type="ECO:0000256" key="2">
    <source>
        <dbReference type="ARBA" id="ARBA00022448"/>
    </source>
</evidence>
<dbReference type="PANTHER" id="PTHR43166:SF4">
    <property type="entry name" value="PHOSPHONATES IMPORT ATP-BINDING PROTEIN PHNC"/>
    <property type="match status" value="1"/>
</dbReference>
<dbReference type="InterPro" id="IPR044861">
    <property type="entry name" value="IPNS-like_FE2OG_OXY"/>
</dbReference>
<evidence type="ECO:0000256" key="1">
    <source>
        <dbReference type="ARBA" id="ARBA00005417"/>
    </source>
</evidence>
<evidence type="ECO:0000256" key="3">
    <source>
        <dbReference type="ARBA" id="ARBA00022475"/>
    </source>
</evidence>
<keyword evidence="5" id="KW-0547">Nucleotide-binding</keyword>
<reference evidence="10" key="2">
    <citation type="journal article" date="2013" name="PLoS ONE">
        <title>Genome implosion elicits host-confinement in Alcaligenaceae: evidence from the comparative genomics of Tetrathiobacter kashmirensis, a pathogen in the making.</title>
        <authorList>
            <person name="Ghosh W."/>
            <person name="Alam M."/>
            <person name="Roy C."/>
            <person name="Pyne P."/>
            <person name="George A."/>
            <person name="Chakraborty R."/>
            <person name="Majumder S."/>
            <person name="Agarwal A."/>
            <person name="Chakraborty S."/>
            <person name="Majumdar S."/>
            <person name="Gupta S.K."/>
        </authorList>
    </citation>
    <scope>NUCLEOTIDE SEQUENCE [LARGE SCALE GENOMIC DNA]</scope>
    <source>
        <strain evidence="10">WT001</strain>
    </source>
</reference>
<dbReference type="AlphaFoldDB" id="I3UAA2"/>
<dbReference type="InterPro" id="IPR005123">
    <property type="entry name" value="Oxoglu/Fe-dep_dioxygenase_dom"/>
</dbReference>
<dbReference type="Proteomes" id="UP000005267">
    <property type="component" value="Chromosome"/>
</dbReference>
<accession>I3UAA2</accession>
<dbReference type="PROSITE" id="PS00211">
    <property type="entry name" value="ABC_TRANSPORTER_1"/>
    <property type="match status" value="1"/>
</dbReference>
<gene>
    <name evidence="9" type="ordered locus">TKWG_07615</name>
</gene>
<comment type="similarity">
    <text evidence="1">Belongs to the ABC transporter superfamily.</text>
</comment>
<dbReference type="InterPro" id="IPR027443">
    <property type="entry name" value="IPNS-like_sf"/>
</dbReference>
<dbReference type="PROSITE" id="PS51471">
    <property type="entry name" value="FE2OG_OXY"/>
    <property type="match status" value="1"/>
</dbReference>
<dbReference type="HOGENOM" id="CLU_435254_0_0_4"/>
<dbReference type="FunFam" id="2.60.120.330:FF:000049">
    <property type="entry name" value="Probable iron/ascorbate oxidoreductase"/>
    <property type="match status" value="1"/>
</dbReference>
<dbReference type="SUPFAM" id="SSF51197">
    <property type="entry name" value="Clavaminate synthase-like"/>
    <property type="match status" value="1"/>
</dbReference>
<dbReference type="Pfam" id="PF14226">
    <property type="entry name" value="DIOX_N"/>
    <property type="match status" value="1"/>
</dbReference>
<dbReference type="InterPro" id="IPR003439">
    <property type="entry name" value="ABC_transporter-like_ATP-bd"/>
</dbReference>
<proteinExistence type="inferred from homology"/>
<dbReference type="InterPro" id="IPR003593">
    <property type="entry name" value="AAA+_ATPase"/>
</dbReference>
<dbReference type="PRINTS" id="PR00682">
    <property type="entry name" value="IPNSYNTHASE"/>
</dbReference>
<dbReference type="SMART" id="SM00382">
    <property type="entry name" value="AAA"/>
    <property type="match status" value="1"/>
</dbReference>
<dbReference type="PROSITE" id="PS50893">
    <property type="entry name" value="ABC_TRANSPORTER_2"/>
    <property type="match status" value="1"/>
</dbReference>
<evidence type="ECO:0000259" key="8">
    <source>
        <dbReference type="PROSITE" id="PS51471"/>
    </source>
</evidence>
<dbReference type="GO" id="GO:0005524">
    <property type="term" value="F:ATP binding"/>
    <property type="evidence" value="ECO:0007669"/>
    <property type="project" value="UniProtKB-KW"/>
</dbReference>
<dbReference type="GO" id="GO:0016887">
    <property type="term" value="F:ATP hydrolysis activity"/>
    <property type="evidence" value="ECO:0007669"/>
    <property type="project" value="InterPro"/>
</dbReference>
<evidence type="ECO:0000256" key="6">
    <source>
        <dbReference type="ARBA" id="ARBA00022840"/>
    </source>
</evidence>
<evidence type="ECO:0000313" key="10">
    <source>
        <dbReference type="Proteomes" id="UP000005267"/>
    </source>
</evidence>
<keyword evidence="3" id="KW-0472">Membrane</keyword>
<dbReference type="InterPro" id="IPR050086">
    <property type="entry name" value="MetN_ABC_transporter-like"/>
</dbReference>
<dbReference type="InterPro" id="IPR027417">
    <property type="entry name" value="P-loop_NTPase"/>
</dbReference>
<keyword evidence="10" id="KW-1185">Reference proteome</keyword>
<dbReference type="Pfam" id="PF03171">
    <property type="entry name" value="2OG-FeII_Oxy"/>
    <property type="match status" value="1"/>
</dbReference>
<evidence type="ECO:0000256" key="5">
    <source>
        <dbReference type="ARBA" id="ARBA00022741"/>
    </source>
</evidence>
<evidence type="ECO:0000313" key="9">
    <source>
        <dbReference type="EMBL" id="AFK61940.1"/>
    </source>
</evidence>
<keyword evidence="3" id="KW-1003">Cell membrane</keyword>
<dbReference type="PANTHER" id="PTHR43166">
    <property type="entry name" value="AMINO ACID IMPORT ATP-BINDING PROTEIN"/>
    <property type="match status" value="1"/>
</dbReference>
<dbReference type="Gene3D" id="3.40.50.300">
    <property type="entry name" value="P-loop containing nucleotide triphosphate hydrolases"/>
    <property type="match status" value="1"/>
</dbReference>
<dbReference type="CDD" id="cd03262">
    <property type="entry name" value="ABC_HisP_GlnQ"/>
    <property type="match status" value="1"/>
</dbReference>